<accession>A0AAW0W540</accession>
<dbReference type="Pfam" id="PF00050">
    <property type="entry name" value="Kazal_1"/>
    <property type="match status" value="2"/>
</dbReference>
<evidence type="ECO:0000256" key="3">
    <source>
        <dbReference type="ARBA" id="ARBA00023157"/>
    </source>
</evidence>
<dbReference type="Pfam" id="PF07648">
    <property type="entry name" value="Kazal_2"/>
    <property type="match status" value="5"/>
</dbReference>
<name>A0AAW0W540_CHEQU</name>
<feature type="domain" description="Kazal-like" evidence="5">
    <location>
        <begin position="53"/>
        <end position="107"/>
    </location>
</feature>
<gene>
    <name evidence="6" type="ORF">OTU49_011479</name>
</gene>
<feature type="signal peptide" evidence="4">
    <location>
        <begin position="1"/>
        <end position="19"/>
    </location>
</feature>
<dbReference type="Gene3D" id="3.30.60.30">
    <property type="match status" value="7"/>
</dbReference>
<evidence type="ECO:0000256" key="1">
    <source>
        <dbReference type="ARBA" id="ARBA00022690"/>
    </source>
</evidence>
<sequence length="444" mass="47008">MVQLATPLTCLVMVTLAVAKPQLSSGSVSQRLDTLRDVIQAGRIAVIPLPSTSSGSTRCREDCVKIYMPVCASNGRTYHNKCILEAESCKDRRAGGTGFVQVADVACEGDKNCQKDCGETYQPVCGTNGVTYDNKCELSIASCVDPTIGQRNEGVCAASVPSTSSGSTRCREECAKIYMPVCASNGRTYNNKCILEAESCKDRTAGGTGFVLVADGACEGDKNCQKDCGETYQPVCGTNGVTYNNKCELSIASCVNSTIGQRSEGICAVSSSLPTIISGTKPFLPTLGQPAIIVSAVSCLDTCTPGFRPVCGSDGVVYGSDCRLNLARCRTNNPTLVKRSDGVCTKDCSIACYKDREPVCGTNNVTYQNDCFLAVARCKDSSVGRLASGVCNTSTSRVCDKLCDDTYAPVCGSDGATYQNHCKLQAATCYYTGLIKHYDGRCKV</sequence>
<keyword evidence="3" id="KW-1015">Disulfide bond</keyword>
<feature type="domain" description="Kazal-like" evidence="5">
    <location>
        <begin position="108"/>
        <end position="158"/>
    </location>
</feature>
<feature type="domain" description="Kazal-like" evidence="5">
    <location>
        <begin position="293"/>
        <end position="346"/>
    </location>
</feature>
<dbReference type="GO" id="GO:0005576">
    <property type="term" value="C:extracellular region"/>
    <property type="evidence" value="ECO:0007669"/>
    <property type="project" value="TreeGrafter"/>
</dbReference>
<dbReference type="InterPro" id="IPR050653">
    <property type="entry name" value="Prot_Inhib_GrowthFact_Antg"/>
</dbReference>
<keyword evidence="1" id="KW-0646">Protease inhibitor</keyword>
<dbReference type="SUPFAM" id="SSF100895">
    <property type="entry name" value="Kazal-type serine protease inhibitors"/>
    <property type="match status" value="7"/>
</dbReference>
<dbReference type="Proteomes" id="UP001445076">
    <property type="component" value="Unassembled WGS sequence"/>
</dbReference>
<keyword evidence="7" id="KW-1185">Reference proteome</keyword>
<feature type="domain" description="Kazal-like" evidence="5">
    <location>
        <begin position="164"/>
        <end position="218"/>
    </location>
</feature>
<dbReference type="PANTHER" id="PTHR10913">
    <property type="entry name" value="FOLLISTATIN-RELATED"/>
    <property type="match status" value="1"/>
</dbReference>
<dbReference type="AlphaFoldDB" id="A0AAW0W540"/>
<evidence type="ECO:0000313" key="7">
    <source>
        <dbReference type="Proteomes" id="UP001445076"/>
    </source>
</evidence>
<reference evidence="6 7" key="1">
    <citation type="journal article" date="2024" name="BMC Genomics">
        <title>Genome assembly of redclaw crayfish (Cherax quadricarinatus) provides insights into its immune adaptation and hypoxia tolerance.</title>
        <authorList>
            <person name="Liu Z."/>
            <person name="Zheng J."/>
            <person name="Li H."/>
            <person name="Fang K."/>
            <person name="Wang S."/>
            <person name="He J."/>
            <person name="Zhou D."/>
            <person name="Weng S."/>
            <person name="Chi M."/>
            <person name="Gu Z."/>
            <person name="He J."/>
            <person name="Li F."/>
            <person name="Wang M."/>
        </authorList>
    </citation>
    <scope>NUCLEOTIDE SEQUENCE [LARGE SCALE GENOMIC DNA]</scope>
    <source>
        <strain evidence="6">ZL_2023a</strain>
    </source>
</reference>
<keyword evidence="4" id="KW-0732">Signal</keyword>
<dbReference type="PROSITE" id="PS51465">
    <property type="entry name" value="KAZAL_2"/>
    <property type="match status" value="7"/>
</dbReference>
<protein>
    <recommendedName>
        <fullName evidence="5">Kazal-like domain-containing protein</fullName>
    </recommendedName>
</protein>
<comment type="caution">
    <text evidence="6">The sequence shown here is derived from an EMBL/GenBank/DDBJ whole genome shotgun (WGS) entry which is preliminary data.</text>
</comment>
<feature type="chain" id="PRO_5043329118" description="Kazal-like domain-containing protein" evidence="4">
    <location>
        <begin position="20"/>
        <end position="444"/>
    </location>
</feature>
<dbReference type="InterPro" id="IPR036058">
    <property type="entry name" value="Kazal_dom_sf"/>
</dbReference>
<evidence type="ECO:0000259" key="5">
    <source>
        <dbReference type="PROSITE" id="PS51465"/>
    </source>
</evidence>
<evidence type="ECO:0000313" key="6">
    <source>
        <dbReference type="EMBL" id="KAK8723651.1"/>
    </source>
</evidence>
<keyword evidence="2" id="KW-0722">Serine protease inhibitor</keyword>
<dbReference type="EMBL" id="JARKIK010000088">
    <property type="protein sequence ID" value="KAK8723651.1"/>
    <property type="molecule type" value="Genomic_DNA"/>
</dbReference>
<dbReference type="SMART" id="SM00280">
    <property type="entry name" value="KAZAL"/>
    <property type="match status" value="7"/>
</dbReference>
<organism evidence="6 7">
    <name type="scientific">Cherax quadricarinatus</name>
    <name type="common">Australian red claw crayfish</name>
    <dbReference type="NCBI Taxonomy" id="27406"/>
    <lineage>
        <taxon>Eukaryota</taxon>
        <taxon>Metazoa</taxon>
        <taxon>Ecdysozoa</taxon>
        <taxon>Arthropoda</taxon>
        <taxon>Crustacea</taxon>
        <taxon>Multicrustacea</taxon>
        <taxon>Malacostraca</taxon>
        <taxon>Eumalacostraca</taxon>
        <taxon>Eucarida</taxon>
        <taxon>Decapoda</taxon>
        <taxon>Pleocyemata</taxon>
        <taxon>Astacidea</taxon>
        <taxon>Parastacoidea</taxon>
        <taxon>Parastacidae</taxon>
        <taxon>Cherax</taxon>
    </lineage>
</organism>
<evidence type="ECO:0000256" key="4">
    <source>
        <dbReference type="SAM" id="SignalP"/>
    </source>
</evidence>
<dbReference type="PANTHER" id="PTHR10913:SF45">
    <property type="entry name" value="FOLLISTATIN, ISOFORM A-RELATED"/>
    <property type="match status" value="1"/>
</dbReference>
<feature type="domain" description="Kazal-like" evidence="5">
    <location>
        <begin position="347"/>
        <end position="392"/>
    </location>
</feature>
<evidence type="ECO:0000256" key="2">
    <source>
        <dbReference type="ARBA" id="ARBA00022900"/>
    </source>
</evidence>
<proteinExistence type="predicted"/>
<feature type="domain" description="Kazal-like" evidence="5">
    <location>
        <begin position="219"/>
        <end position="269"/>
    </location>
</feature>
<feature type="domain" description="Kazal-like" evidence="5">
    <location>
        <begin position="393"/>
        <end position="444"/>
    </location>
</feature>
<dbReference type="InterPro" id="IPR002350">
    <property type="entry name" value="Kazal_dom"/>
</dbReference>
<dbReference type="CDD" id="cd00104">
    <property type="entry name" value="KAZAL_FS"/>
    <property type="match status" value="6"/>
</dbReference>